<dbReference type="AlphaFoldDB" id="A0A2P8C9V6"/>
<sequence>MELIENKGITLSEDALRQISQTAKWAQFLAIIGFVVTALIVVAGLFMGSFMSVFREMGGGTAPMPRIPYMAVSVIYVIMGGIYFIPSWFLYKFSTETRKALIGNDEEILTQAFANLRRTFKFMGIMTIVIIGLYVLVIIAVTIGAAAGAAF</sequence>
<evidence type="ECO:0008006" key="6">
    <source>
        <dbReference type="Google" id="ProtNLM"/>
    </source>
</evidence>
<evidence type="ECO:0000313" key="2">
    <source>
        <dbReference type="EMBL" id="GET21271.1"/>
    </source>
</evidence>
<dbReference type="Proteomes" id="UP000396862">
    <property type="component" value="Unassembled WGS sequence"/>
</dbReference>
<feature type="transmembrane region" description="Helical" evidence="1">
    <location>
        <begin position="67"/>
        <end position="91"/>
    </location>
</feature>
<dbReference type="EMBL" id="PYGC01000008">
    <property type="protein sequence ID" value="PSK81750.1"/>
    <property type="molecule type" value="Genomic_DNA"/>
</dbReference>
<gene>
    <name evidence="3" type="ORF">CLV93_108151</name>
    <name evidence="2" type="ORF">JCM18694_15170</name>
</gene>
<dbReference type="InterPro" id="IPR035287">
    <property type="entry name" value="DUF5362"/>
</dbReference>
<dbReference type="EMBL" id="BLAU01000001">
    <property type="protein sequence ID" value="GET21271.1"/>
    <property type="molecule type" value="Genomic_DNA"/>
</dbReference>
<keyword evidence="5" id="KW-1185">Reference proteome</keyword>
<protein>
    <recommendedName>
        <fullName evidence="6">DUF5362 domain-containing protein</fullName>
    </recommendedName>
</protein>
<keyword evidence="1" id="KW-0812">Transmembrane</keyword>
<keyword evidence="1" id="KW-1133">Transmembrane helix</keyword>
<dbReference type="Proteomes" id="UP000240621">
    <property type="component" value="Unassembled WGS sequence"/>
</dbReference>
<name>A0A2P8C9V6_9BACT</name>
<evidence type="ECO:0000313" key="3">
    <source>
        <dbReference type="EMBL" id="PSK81750.1"/>
    </source>
</evidence>
<accession>A0A2P8C9V6</accession>
<reference evidence="3 4" key="1">
    <citation type="submission" date="2018-03" db="EMBL/GenBank/DDBJ databases">
        <title>Genomic Encyclopedia of Archaeal and Bacterial Type Strains, Phase II (KMG-II): from individual species to whole genera.</title>
        <authorList>
            <person name="Goeker M."/>
        </authorList>
    </citation>
    <scope>NUCLEOTIDE SEQUENCE [LARGE SCALE GENOMIC DNA]</scope>
    <source>
        <strain evidence="3 4">DSM 27267</strain>
    </source>
</reference>
<feature type="transmembrane region" description="Helical" evidence="1">
    <location>
        <begin position="125"/>
        <end position="150"/>
    </location>
</feature>
<evidence type="ECO:0000256" key="1">
    <source>
        <dbReference type="SAM" id="Phobius"/>
    </source>
</evidence>
<proteinExistence type="predicted"/>
<reference evidence="2 5" key="2">
    <citation type="submission" date="2019-10" db="EMBL/GenBank/DDBJ databases">
        <title>Prolixibacter strains distinguished by the presence of nitrate reductase genes were adept at nitrate-dependent anaerobic corrosion of metallic iron and carbon steel.</title>
        <authorList>
            <person name="Iino T."/>
            <person name="Shono N."/>
            <person name="Ito K."/>
            <person name="Nakamura R."/>
            <person name="Sueoka K."/>
            <person name="Harayama S."/>
            <person name="Ohkuma M."/>
        </authorList>
    </citation>
    <scope>NUCLEOTIDE SEQUENCE [LARGE SCALE GENOMIC DNA]</scope>
    <source>
        <strain evidence="2 5">MIC1-1</strain>
    </source>
</reference>
<evidence type="ECO:0000313" key="5">
    <source>
        <dbReference type="Proteomes" id="UP000396862"/>
    </source>
</evidence>
<keyword evidence="1" id="KW-0472">Membrane</keyword>
<dbReference type="RefSeq" id="WP_106543048.1">
    <property type="nucleotide sequence ID" value="NZ_BLAU01000001.1"/>
</dbReference>
<dbReference type="Pfam" id="PF17319">
    <property type="entry name" value="DUF5362"/>
    <property type="match status" value="1"/>
</dbReference>
<dbReference type="OrthoDB" id="1121797at2"/>
<feature type="transmembrane region" description="Helical" evidence="1">
    <location>
        <begin position="25"/>
        <end position="47"/>
    </location>
</feature>
<comment type="caution">
    <text evidence="3">The sequence shown here is derived from an EMBL/GenBank/DDBJ whole genome shotgun (WGS) entry which is preliminary data.</text>
</comment>
<organism evidence="3 4">
    <name type="scientific">Prolixibacter denitrificans</name>
    <dbReference type="NCBI Taxonomy" id="1541063"/>
    <lineage>
        <taxon>Bacteria</taxon>
        <taxon>Pseudomonadati</taxon>
        <taxon>Bacteroidota</taxon>
        <taxon>Bacteroidia</taxon>
        <taxon>Marinilabiliales</taxon>
        <taxon>Prolixibacteraceae</taxon>
        <taxon>Prolixibacter</taxon>
    </lineage>
</organism>
<evidence type="ECO:0000313" key="4">
    <source>
        <dbReference type="Proteomes" id="UP000240621"/>
    </source>
</evidence>